<evidence type="ECO:0000259" key="5">
    <source>
        <dbReference type="SMART" id="SM00291"/>
    </source>
</evidence>
<evidence type="ECO:0000256" key="3">
    <source>
        <dbReference type="ARBA" id="ARBA00022833"/>
    </source>
</evidence>
<feature type="region of interest" description="Disordered" evidence="4">
    <location>
        <begin position="223"/>
        <end position="260"/>
    </location>
</feature>
<dbReference type="GO" id="GO:0008270">
    <property type="term" value="F:zinc ion binding"/>
    <property type="evidence" value="ECO:0007669"/>
    <property type="project" value="UniProtKB-KW"/>
</dbReference>
<feature type="compositionally biased region" description="Polar residues" evidence="4">
    <location>
        <begin position="291"/>
        <end position="306"/>
    </location>
</feature>
<proteinExistence type="predicted"/>
<dbReference type="Proteomes" id="UP000298061">
    <property type="component" value="Unassembled WGS sequence"/>
</dbReference>
<dbReference type="InterPro" id="IPR000433">
    <property type="entry name" value="Znf_ZZ"/>
</dbReference>
<keyword evidence="7" id="KW-1185">Reference proteome</keyword>
<feature type="region of interest" description="Disordered" evidence="4">
    <location>
        <begin position="1"/>
        <end position="31"/>
    </location>
</feature>
<name>A0A4Z0A1I9_9AGAM</name>
<keyword evidence="2" id="KW-0863">Zinc-finger</keyword>
<comment type="caution">
    <text evidence="6">The sequence shown here is derived from an EMBL/GenBank/DDBJ whole genome shotgun (WGS) entry which is preliminary data.</text>
</comment>
<evidence type="ECO:0000313" key="7">
    <source>
        <dbReference type="Proteomes" id="UP000298061"/>
    </source>
</evidence>
<organism evidence="6 7">
    <name type="scientific">Hericium alpestre</name>
    <dbReference type="NCBI Taxonomy" id="135208"/>
    <lineage>
        <taxon>Eukaryota</taxon>
        <taxon>Fungi</taxon>
        <taxon>Dikarya</taxon>
        <taxon>Basidiomycota</taxon>
        <taxon>Agaricomycotina</taxon>
        <taxon>Agaricomycetes</taxon>
        <taxon>Russulales</taxon>
        <taxon>Hericiaceae</taxon>
        <taxon>Hericium</taxon>
    </lineage>
</organism>
<protein>
    <recommendedName>
        <fullName evidence="5">ZZ-type domain-containing protein</fullName>
    </recommendedName>
</protein>
<dbReference type="SMART" id="SM00291">
    <property type="entry name" value="ZnF_ZZ"/>
    <property type="match status" value="1"/>
</dbReference>
<gene>
    <name evidence="6" type="ORF">EWM64_g4323</name>
</gene>
<evidence type="ECO:0000256" key="4">
    <source>
        <dbReference type="SAM" id="MobiDB-lite"/>
    </source>
</evidence>
<feature type="region of interest" description="Disordered" evidence="4">
    <location>
        <begin position="289"/>
        <end position="312"/>
    </location>
</feature>
<sequence>MSYDWPSGPVRGLASTAPHLTTRGLFGPRTPLPPPVGITQPAEIAQLKQNIDSALDRLHSSIEAASRESEKAAQAAQAHTLTEALASFRERKAASEQAVRRLFDQRASDDDAFKHVLTVLLEERQEREQQIQKEVDKVFADSVECVAGLEQALKVITDEAEENKPRRSAWQQLQPTFPSAPIVIAAPSTAPQPITITECQYLSGPDSDFFDFSSLTLRPADTWNDASGSSPQETMDSQSFSVPTISEASSPSVVMQPPQPGRPFDHRPIGARDQDLWDIVQLERILASPHGSCSTSSPASAGQNEGNPAPVHANALESTQPLPFTVPKHEDVRCAYCKIEITGANWQCITCTDVNICVDCEAAGIVEPLHAKHTSSHFMMMVGTMRHYISSLANSISPGASPDPASGPHADIFLGELRRLNAFARNSFRFIISLFHARQAEPDTRACAPC</sequence>
<dbReference type="SUPFAM" id="SSF57850">
    <property type="entry name" value="RING/U-box"/>
    <property type="match status" value="1"/>
</dbReference>
<evidence type="ECO:0000313" key="6">
    <source>
        <dbReference type="EMBL" id="TFY79689.1"/>
    </source>
</evidence>
<accession>A0A4Z0A1I9</accession>
<dbReference type="Pfam" id="PF00569">
    <property type="entry name" value="ZZ"/>
    <property type="match status" value="1"/>
</dbReference>
<dbReference type="EMBL" id="SFCI01000457">
    <property type="protein sequence ID" value="TFY79689.1"/>
    <property type="molecule type" value="Genomic_DNA"/>
</dbReference>
<dbReference type="InterPro" id="IPR043145">
    <property type="entry name" value="Znf_ZZ_sf"/>
</dbReference>
<feature type="compositionally biased region" description="Polar residues" evidence="4">
    <location>
        <begin position="224"/>
        <end position="248"/>
    </location>
</feature>
<evidence type="ECO:0000256" key="1">
    <source>
        <dbReference type="ARBA" id="ARBA00022723"/>
    </source>
</evidence>
<feature type="domain" description="ZZ-type" evidence="5">
    <location>
        <begin position="328"/>
        <end position="372"/>
    </location>
</feature>
<keyword evidence="3" id="KW-0862">Zinc</keyword>
<dbReference type="Gene3D" id="3.30.60.90">
    <property type="match status" value="1"/>
</dbReference>
<dbReference type="OrthoDB" id="661148at2759"/>
<evidence type="ECO:0000256" key="2">
    <source>
        <dbReference type="ARBA" id="ARBA00022771"/>
    </source>
</evidence>
<keyword evidence="1" id="KW-0479">Metal-binding</keyword>
<reference evidence="6 7" key="1">
    <citation type="submission" date="2019-02" db="EMBL/GenBank/DDBJ databases">
        <title>Genome sequencing of the rare red list fungi Hericium alpestre (H. flagellum).</title>
        <authorList>
            <person name="Buettner E."/>
            <person name="Kellner H."/>
        </authorList>
    </citation>
    <scope>NUCLEOTIDE SEQUENCE [LARGE SCALE GENOMIC DNA]</scope>
    <source>
        <strain evidence="6 7">DSM 108284</strain>
    </source>
</reference>
<dbReference type="AlphaFoldDB" id="A0A4Z0A1I9"/>